<dbReference type="InterPro" id="IPR052208">
    <property type="entry name" value="DmX-like/RAVE_component"/>
</dbReference>
<name>A0AAX4P2D0_9CHLO</name>
<organism evidence="2 3">
    <name type="scientific">Chloropicon roscoffensis</name>
    <dbReference type="NCBI Taxonomy" id="1461544"/>
    <lineage>
        <taxon>Eukaryota</taxon>
        <taxon>Viridiplantae</taxon>
        <taxon>Chlorophyta</taxon>
        <taxon>Chloropicophyceae</taxon>
        <taxon>Chloropicales</taxon>
        <taxon>Chloropicaceae</taxon>
        <taxon>Chloropicon</taxon>
    </lineage>
</organism>
<reference evidence="2 3" key="1">
    <citation type="submission" date="2024-03" db="EMBL/GenBank/DDBJ databases">
        <title>Complete genome sequence of the green alga Chloropicon roscoffensis RCC1871.</title>
        <authorList>
            <person name="Lemieux C."/>
            <person name="Pombert J.-F."/>
            <person name="Otis C."/>
            <person name="Turmel M."/>
        </authorList>
    </citation>
    <scope>NUCLEOTIDE SEQUENCE [LARGE SCALE GENOMIC DNA]</scope>
    <source>
        <strain evidence="2 3">RCC1871</strain>
    </source>
</reference>
<sequence>MEVTRGDNGVGDVLCSVGGVRNTPATCLSPPSGPCPDLWFAQGTTTGSVQLFSVPLGKGGDMADEAAAPGVSLHFDDSEPVSSLVWNASRRQLSVVHAAKVTFFYICLDPKNFTCTELQTHQHSRSIRALRWLSLDPVVVLVDEDSRIFAYNTAHRKGIELRTDGVGGQATVAVGRYLDEIASFGDEDSKCLLLWDGLSGSLSSKLRHTTSLRCVDWCCTADQCVLVTATEQSMHVWSRSHVGKAGFYIQQREIALDYRIDRMVCLSPFVCRGDGRLRHSAMILGVEEGTFVLHRYMALLSLDHLPVVSRINSLRLLLDQIGATMRGVALQFSAFPFAGGKHLISLCTNQLLSLWEVSNKDIAFFGQQTHTYEVECFKCAPTVNGNQYQVRLVRFSGVSGAVFTADADNCIHVWRVGQDQKIELVHEFSAQTEVIDATWACGNAAGDSQKILVVLEKALLILSLADSNVKEEDEKWSFPCDFGCSLKDMVLLSFFEDSADAFSAHFAGQDNSVLSIDITVGAKSTCVPSSPMVGQTISLQGSGLPRKVSCSRRNSGSSHLLHYKNDELVLASVSNEGVVEHLLKDWDQGSQVLRSTLSNDHRYLFVLARKDLNYKILVWKSDMGTSDFSFHSTVTSSREQIAFDVICLPCLPPVVLTCGQGKASIHNFGETKSLWKALCVSEGLPEHVSDVQFLNSSRMLVASNQELLTVRMSISKSCFGDHLCKKDLDGIQMHLTSLYNPFDIVDTRSLKECIVQGKFGLLQKQSLLLFEYAKVYRGRETLDESPGDENRIRDLYAGYFEGDELSRGGLSKEKCSEDTETLAKMESVLRKNSNLDFGPQLWRLVFKTGMNVQETFLNAPGMSSINKKVILSYIYRRQCSMTESDGNADKGFQNYVSEEKFWGVSEVDGIWGLLSKDKDVLLQCISDVAGKLVWSEVRLSGLGYWIDSKVTALSLFEKIAKSEFLRKRDPHHCALFYLALNKVNVLGGLCRATSNTKLGDFLKRNFDEDANRVAALKNAYALLGQHRYELAAAFFLLARKPEDAIEVCVKNLGDVQLGLSIALLQSTDEKDLRTNLIEKTLMNGAKERKAFHECLLYKIMLKDYGGAMKTLTSMVIQSERWASLEASLTSAEFFHLIHLIGGIYNELLERNEAQCELELAFILRYTSIVASAGHSGLCIWWAKLVAKRMPGFPDHHQSIVKVLSGLIGNALISYTLSLHFAFSVPMPALVRRFEDMSFQARGCLELDLQLNGKEMLSSLDEVLRVFRASENSRAEALISNPRGAQTKSGKSTPSVVASVIHQFPKSVKALKFNTCNPCEATVSTSSGLHTAKFKVPTSSPDCSIDTEPLFQSRFPKDSWTVPIVSEHRTRMPQWAVLNISKAEVPASVISVHPHRPLFVSNFMNDVMLLWHFQQQSAMSCYRLPSEKVKAKAKSFSFDSSGEKICCIYSTGSCAVFNVDALPSNGTSIDYDVCRDLFGEGEGADATFYGNSSSVLLAAGCGGLSLWDTLQPRAHRISLRKMGRPSRLHMPSAPHSHTFLCGGADGSVALFDIRRLAPVMIPLWCEKEQADTGVVQFAGGLSGRKLVASLHEDGKCKVFTFDSKRRSDLLFSQNSVTYMDAVGDGLALCNKDALTYVS</sequence>
<dbReference type="Pfam" id="PF12234">
    <property type="entry name" value="Rav1p_C"/>
    <property type="match status" value="1"/>
</dbReference>
<dbReference type="InterPro" id="IPR022033">
    <property type="entry name" value="Rav1p_C"/>
</dbReference>
<keyword evidence="3" id="KW-1185">Reference proteome</keyword>
<protein>
    <submittedName>
        <fullName evidence="2">Rav1p_C domain-containing protein</fullName>
    </submittedName>
</protein>
<evidence type="ECO:0000313" key="3">
    <source>
        <dbReference type="Proteomes" id="UP001472866"/>
    </source>
</evidence>
<dbReference type="PANTHER" id="PTHR13950">
    <property type="entry name" value="RABCONNECTIN-RELATED"/>
    <property type="match status" value="1"/>
</dbReference>
<feature type="domain" description="RAVE complex protein Rav1 C-terminal" evidence="1">
    <location>
        <begin position="904"/>
        <end position="1120"/>
    </location>
</feature>
<dbReference type="EMBL" id="CP151502">
    <property type="protein sequence ID" value="WZN60047.1"/>
    <property type="molecule type" value="Genomic_DNA"/>
</dbReference>
<accession>A0AAX4P2D0</accession>
<dbReference type="GO" id="GO:0007035">
    <property type="term" value="P:vacuolar acidification"/>
    <property type="evidence" value="ECO:0007669"/>
    <property type="project" value="TreeGrafter"/>
</dbReference>
<dbReference type="SUPFAM" id="SSF50978">
    <property type="entry name" value="WD40 repeat-like"/>
    <property type="match status" value="3"/>
</dbReference>
<dbReference type="GO" id="GO:0043291">
    <property type="term" value="C:RAVE complex"/>
    <property type="evidence" value="ECO:0007669"/>
    <property type="project" value="TreeGrafter"/>
</dbReference>
<dbReference type="InterPro" id="IPR036322">
    <property type="entry name" value="WD40_repeat_dom_sf"/>
</dbReference>
<dbReference type="PANTHER" id="PTHR13950:SF9">
    <property type="entry name" value="RABCONNECTIN-3A"/>
    <property type="match status" value="1"/>
</dbReference>
<dbReference type="InterPro" id="IPR001680">
    <property type="entry name" value="WD40_rpt"/>
</dbReference>
<evidence type="ECO:0000313" key="2">
    <source>
        <dbReference type="EMBL" id="WZN60047.1"/>
    </source>
</evidence>
<dbReference type="InterPro" id="IPR015943">
    <property type="entry name" value="WD40/YVTN_repeat-like_dom_sf"/>
</dbReference>
<gene>
    <name evidence="2" type="ORF">HKI87_02g15750</name>
</gene>
<dbReference type="SMART" id="SM00320">
    <property type="entry name" value="WD40"/>
    <property type="match status" value="4"/>
</dbReference>
<dbReference type="Gene3D" id="2.130.10.10">
    <property type="entry name" value="YVTN repeat-like/Quinoprotein amine dehydrogenase"/>
    <property type="match status" value="3"/>
</dbReference>
<evidence type="ECO:0000259" key="1">
    <source>
        <dbReference type="Pfam" id="PF12234"/>
    </source>
</evidence>
<proteinExistence type="predicted"/>
<dbReference type="Proteomes" id="UP001472866">
    <property type="component" value="Chromosome 02"/>
</dbReference>